<reference evidence="2 3" key="1">
    <citation type="submission" date="2019-12" db="EMBL/GenBank/DDBJ databases">
        <title>Genomic-based taxomic classification of the family Erythrobacteraceae.</title>
        <authorList>
            <person name="Xu L."/>
        </authorList>
    </citation>
    <scope>NUCLEOTIDE SEQUENCE [LARGE SCALE GENOMIC DNA]</scope>
    <source>
        <strain evidence="2 3">LMG 29519</strain>
    </source>
</reference>
<accession>A0A6I4U2S4</accession>
<keyword evidence="3" id="KW-1185">Reference proteome</keyword>
<gene>
    <name evidence="2" type="ORF">GRI68_05385</name>
</gene>
<dbReference type="RefSeq" id="WP_160616283.1">
    <property type="nucleotide sequence ID" value="NZ_WTYR01000001.1"/>
</dbReference>
<evidence type="ECO:0000256" key="1">
    <source>
        <dbReference type="SAM" id="MobiDB-lite"/>
    </source>
</evidence>
<dbReference type="AlphaFoldDB" id="A0A6I4U2S4"/>
<dbReference type="OrthoDB" id="9857775at2"/>
<dbReference type="Proteomes" id="UP000429229">
    <property type="component" value="Unassembled WGS sequence"/>
</dbReference>
<evidence type="ECO:0000313" key="3">
    <source>
        <dbReference type="Proteomes" id="UP000429229"/>
    </source>
</evidence>
<proteinExistence type="predicted"/>
<sequence length="201" mass="21955">MKTKKETPGGQAGGIGKSQFDKQDDTKNADQAQEEAEVLADLSALIRERYETALADVSAWNHRVEVWRAKHGPKPIPVKAFKEHPASDMLLLLALGEDCDWIDESAMRGLVSKALASSNRDLRRSIPFMKRATAAMFETATRAANPAGMMARAVFNCGITNMLGMLIELRTATDFYGLEPDKVAGCILVRTADVQEGEGDD</sequence>
<feature type="compositionally biased region" description="Basic and acidic residues" evidence="1">
    <location>
        <begin position="19"/>
        <end position="28"/>
    </location>
</feature>
<evidence type="ECO:0000313" key="2">
    <source>
        <dbReference type="EMBL" id="MXP09604.1"/>
    </source>
</evidence>
<name>A0A6I4U2S4_9SPHN</name>
<organism evidence="2 3">
    <name type="scientific">Alteriqipengyuania halimionae</name>
    <dbReference type="NCBI Taxonomy" id="1926630"/>
    <lineage>
        <taxon>Bacteria</taxon>
        <taxon>Pseudomonadati</taxon>
        <taxon>Pseudomonadota</taxon>
        <taxon>Alphaproteobacteria</taxon>
        <taxon>Sphingomonadales</taxon>
        <taxon>Erythrobacteraceae</taxon>
        <taxon>Alteriqipengyuania</taxon>
    </lineage>
</organism>
<protein>
    <submittedName>
        <fullName evidence="2">Uncharacterized protein</fullName>
    </submittedName>
</protein>
<comment type="caution">
    <text evidence="2">The sequence shown here is derived from an EMBL/GenBank/DDBJ whole genome shotgun (WGS) entry which is preliminary data.</text>
</comment>
<dbReference type="EMBL" id="WTYR01000001">
    <property type="protein sequence ID" value="MXP09604.1"/>
    <property type="molecule type" value="Genomic_DNA"/>
</dbReference>
<feature type="region of interest" description="Disordered" evidence="1">
    <location>
        <begin position="1"/>
        <end position="33"/>
    </location>
</feature>